<protein>
    <submittedName>
        <fullName evidence="9">Lactate utilization protein</fullName>
    </submittedName>
</protein>
<dbReference type="AlphaFoldDB" id="A0A502FJG8"/>
<gene>
    <name evidence="9" type="ORF">EAH89_20860</name>
</gene>
<dbReference type="OrthoDB" id="5289041at2"/>
<dbReference type="InterPro" id="IPR024185">
    <property type="entry name" value="FTHF_cligase-like_sf"/>
</dbReference>
<dbReference type="Pfam" id="PF13183">
    <property type="entry name" value="Fer4_8"/>
    <property type="match status" value="1"/>
</dbReference>
<dbReference type="GO" id="GO:0051539">
    <property type="term" value="F:4 iron, 4 sulfur cluster binding"/>
    <property type="evidence" value="ECO:0007669"/>
    <property type="project" value="UniProtKB-KW"/>
</dbReference>
<reference evidence="9 10" key="1">
    <citation type="journal article" date="2019" name="Environ. Microbiol.">
        <title>Species interactions and distinct microbial communities in high Arctic permafrost affected cryosols are associated with the CH4 and CO2 gas fluxes.</title>
        <authorList>
            <person name="Altshuler I."/>
            <person name="Hamel J."/>
            <person name="Turney S."/>
            <person name="Magnuson E."/>
            <person name="Levesque R."/>
            <person name="Greer C."/>
            <person name="Whyte L.G."/>
        </authorList>
    </citation>
    <scope>NUCLEOTIDE SEQUENCE [LARGE SCALE GENOMIC DNA]</scope>
    <source>
        <strain evidence="9 10">S9.3B</strain>
    </source>
</reference>
<dbReference type="InterPro" id="IPR037171">
    <property type="entry name" value="NagB/RpiA_transferase-like"/>
</dbReference>
<evidence type="ECO:0000256" key="1">
    <source>
        <dbReference type="ARBA" id="ARBA00022448"/>
    </source>
</evidence>
<dbReference type="PROSITE" id="PS51379">
    <property type="entry name" value="4FE4S_FER_2"/>
    <property type="match status" value="1"/>
</dbReference>
<name>A0A502FJG8_9PROT</name>
<organism evidence="9 10">
    <name type="scientific">Muricoccus nepalensis</name>
    <dbReference type="NCBI Taxonomy" id="1854500"/>
    <lineage>
        <taxon>Bacteria</taxon>
        <taxon>Pseudomonadati</taxon>
        <taxon>Pseudomonadota</taxon>
        <taxon>Alphaproteobacteria</taxon>
        <taxon>Acetobacterales</taxon>
        <taxon>Roseomonadaceae</taxon>
        <taxon>Muricoccus</taxon>
    </lineage>
</organism>
<dbReference type="GO" id="GO:0046872">
    <property type="term" value="F:metal ion binding"/>
    <property type="evidence" value="ECO:0007669"/>
    <property type="project" value="UniProtKB-KW"/>
</dbReference>
<keyword evidence="2" id="KW-0004">4Fe-4S</keyword>
<keyword evidence="5" id="KW-0249">Electron transport</keyword>
<dbReference type="Pfam" id="PF02589">
    <property type="entry name" value="LUD_dom"/>
    <property type="match status" value="1"/>
</dbReference>
<sequence length="477" mass="52451">MVALTSPDFKRRASRALGDERLQTALKRGGSGFHSKRAQAIAALPEFERLRDIGRDIKNHTLANLDHYLEVFERNVIANGGKVHWCADAAEARETVLGICRAAGARTVTKGKSMISEEIGVNEHLSAHGITPVETDLGEYILQLVDEAPSHIIAPAFHLNRDDWETRFRAAHTDLPKDRVFHDRRDIMAEARGKLRERFLAADVGITGANFLIAETGSSVIVTNEGNGDLTQTLPRVHIALASIEKVVPTLEDCTSLLRLLARSATGQDFSVYTTFSTGVRRARDLDGPEEYHVVLIDNGRSNMVGTDFHEMLRCIRCAACMNHCPVYGVTGGHAYGWVYPGPMGSVLTPSLVGVEKSGHLPNASTFCGRCESVCPVKIPLPKMMRHWREREFERHLAPSSVRTGLGVWGWFARRPGWYRAASRLGMGALSLLGRGRGRFQSLPLAGGWTEGRDLPAPEPGGTFMARYAAAQRGGRR</sequence>
<dbReference type="InterPro" id="IPR017900">
    <property type="entry name" value="4Fe4S_Fe_S_CS"/>
</dbReference>
<dbReference type="RefSeq" id="WP_140885668.1">
    <property type="nucleotide sequence ID" value="NZ_RCZP01000027.1"/>
</dbReference>
<evidence type="ECO:0000256" key="7">
    <source>
        <dbReference type="ARBA" id="ARBA00023014"/>
    </source>
</evidence>
<keyword evidence="1" id="KW-0813">Transport</keyword>
<comment type="caution">
    <text evidence="9">The sequence shown here is derived from an EMBL/GenBank/DDBJ whole genome shotgun (WGS) entry which is preliminary data.</text>
</comment>
<dbReference type="InterPro" id="IPR017896">
    <property type="entry name" value="4Fe4S_Fe-S-bd"/>
</dbReference>
<dbReference type="Gene3D" id="1.10.1060.10">
    <property type="entry name" value="Alpha-helical ferredoxin"/>
    <property type="match status" value="1"/>
</dbReference>
<evidence type="ECO:0000256" key="6">
    <source>
        <dbReference type="ARBA" id="ARBA00023004"/>
    </source>
</evidence>
<evidence type="ECO:0000256" key="3">
    <source>
        <dbReference type="ARBA" id="ARBA00022723"/>
    </source>
</evidence>
<dbReference type="GO" id="GO:0006089">
    <property type="term" value="P:lactate metabolic process"/>
    <property type="evidence" value="ECO:0007669"/>
    <property type="project" value="InterPro"/>
</dbReference>
<dbReference type="PANTHER" id="PTHR47153">
    <property type="entry name" value="LACTATE UTILIZATION PROTEIN B"/>
    <property type="match status" value="1"/>
</dbReference>
<dbReference type="PANTHER" id="PTHR47153:SF2">
    <property type="entry name" value="LACTATE UTILIZATION PROTEIN B"/>
    <property type="match status" value="1"/>
</dbReference>
<dbReference type="SUPFAM" id="SSF46548">
    <property type="entry name" value="alpha-helical ferredoxin"/>
    <property type="match status" value="1"/>
</dbReference>
<evidence type="ECO:0000256" key="4">
    <source>
        <dbReference type="ARBA" id="ARBA00022737"/>
    </source>
</evidence>
<keyword evidence="10" id="KW-1185">Reference proteome</keyword>
<dbReference type="InterPro" id="IPR003741">
    <property type="entry name" value="LUD_dom"/>
</dbReference>
<dbReference type="Proteomes" id="UP000317078">
    <property type="component" value="Unassembled WGS sequence"/>
</dbReference>
<dbReference type="InterPro" id="IPR004452">
    <property type="entry name" value="LutB/LldF"/>
</dbReference>
<feature type="domain" description="4Fe-4S ferredoxin-type" evidence="8">
    <location>
        <begin position="306"/>
        <end position="335"/>
    </location>
</feature>
<keyword evidence="3" id="KW-0479">Metal-binding</keyword>
<evidence type="ECO:0000313" key="10">
    <source>
        <dbReference type="Proteomes" id="UP000317078"/>
    </source>
</evidence>
<accession>A0A502FJG8</accession>
<evidence type="ECO:0000259" key="8">
    <source>
        <dbReference type="PROSITE" id="PS51379"/>
    </source>
</evidence>
<dbReference type="InterPro" id="IPR009051">
    <property type="entry name" value="Helical_ferredxn"/>
</dbReference>
<keyword evidence="6" id="KW-0408">Iron</keyword>
<dbReference type="Gene3D" id="3.40.50.10420">
    <property type="entry name" value="NagB/RpiA/CoA transferase-like"/>
    <property type="match status" value="1"/>
</dbReference>
<evidence type="ECO:0000313" key="9">
    <source>
        <dbReference type="EMBL" id="TPG49618.1"/>
    </source>
</evidence>
<dbReference type="PROSITE" id="PS00198">
    <property type="entry name" value="4FE4S_FER_1"/>
    <property type="match status" value="1"/>
</dbReference>
<proteinExistence type="predicted"/>
<keyword evidence="4" id="KW-0677">Repeat</keyword>
<evidence type="ECO:0000256" key="5">
    <source>
        <dbReference type="ARBA" id="ARBA00022982"/>
    </source>
</evidence>
<evidence type="ECO:0000256" key="2">
    <source>
        <dbReference type="ARBA" id="ARBA00022485"/>
    </source>
</evidence>
<dbReference type="EMBL" id="RCZP01000027">
    <property type="protein sequence ID" value="TPG49618.1"/>
    <property type="molecule type" value="Genomic_DNA"/>
</dbReference>
<keyword evidence="7" id="KW-0411">Iron-sulfur</keyword>
<dbReference type="SUPFAM" id="SSF100950">
    <property type="entry name" value="NagB/RpiA/CoA transferase-like"/>
    <property type="match status" value="1"/>
</dbReference>